<protein>
    <submittedName>
        <fullName evidence="3">DUF4773 domain-containing protein</fullName>
    </submittedName>
</protein>
<feature type="chain" id="PRO_5036465772" evidence="1">
    <location>
        <begin position="22"/>
        <end position="175"/>
    </location>
</feature>
<dbReference type="EMBL" id="BMAO01002889">
    <property type="protein sequence ID" value="GFQ84086.1"/>
    <property type="molecule type" value="Genomic_DNA"/>
</dbReference>
<organism evidence="3 4">
    <name type="scientific">Trichonephila clavata</name>
    <name type="common">Joro spider</name>
    <name type="synonym">Nephila clavata</name>
    <dbReference type="NCBI Taxonomy" id="2740835"/>
    <lineage>
        <taxon>Eukaryota</taxon>
        <taxon>Metazoa</taxon>
        <taxon>Ecdysozoa</taxon>
        <taxon>Arthropoda</taxon>
        <taxon>Chelicerata</taxon>
        <taxon>Arachnida</taxon>
        <taxon>Araneae</taxon>
        <taxon>Araneomorphae</taxon>
        <taxon>Entelegynae</taxon>
        <taxon>Araneoidea</taxon>
        <taxon>Nephilidae</taxon>
        <taxon>Trichonephila</taxon>
    </lineage>
</organism>
<evidence type="ECO:0000313" key="4">
    <source>
        <dbReference type="Proteomes" id="UP000887116"/>
    </source>
</evidence>
<dbReference type="OrthoDB" id="5952164at2759"/>
<accession>A0A8X6FMM6</accession>
<gene>
    <name evidence="3" type="primary">AVEN_150069_1</name>
    <name evidence="3" type="ORF">TNCT_104661</name>
</gene>
<dbReference type="AlphaFoldDB" id="A0A8X6FMM6"/>
<keyword evidence="1" id="KW-0732">Signal</keyword>
<reference evidence="3" key="1">
    <citation type="submission" date="2020-07" db="EMBL/GenBank/DDBJ databases">
        <title>Multicomponent nature underlies the extraordinary mechanical properties of spider dragline silk.</title>
        <authorList>
            <person name="Kono N."/>
            <person name="Nakamura H."/>
            <person name="Mori M."/>
            <person name="Yoshida Y."/>
            <person name="Ohtoshi R."/>
            <person name="Malay A.D."/>
            <person name="Moran D.A.P."/>
            <person name="Tomita M."/>
            <person name="Numata K."/>
            <person name="Arakawa K."/>
        </authorList>
    </citation>
    <scope>NUCLEOTIDE SEQUENCE</scope>
</reference>
<evidence type="ECO:0000313" key="3">
    <source>
        <dbReference type="EMBL" id="GFQ84086.1"/>
    </source>
</evidence>
<evidence type="ECO:0000259" key="2">
    <source>
        <dbReference type="Pfam" id="PF15998"/>
    </source>
</evidence>
<proteinExistence type="predicted"/>
<feature type="domain" description="DUF4773" evidence="2">
    <location>
        <begin position="36"/>
        <end position="151"/>
    </location>
</feature>
<dbReference type="Proteomes" id="UP000887116">
    <property type="component" value="Unassembled WGS sequence"/>
</dbReference>
<dbReference type="PANTHER" id="PTHR36299:SF2">
    <property type="entry name" value="DUF4773 DOMAIN-CONTAINING PROTEIN"/>
    <property type="match status" value="1"/>
</dbReference>
<dbReference type="InterPro" id="IPR031941">
    <property type="entry name" value="DUF4773"/>
</dbReference>
<evidence type="ECO:0000256" key="1">
    <source>
        <dbReference type="SAM" id="SignalP"/>
    </source>
</evidence>
<dbReference type="Pfam" id="PF15998">
    <property type="entry name" value="DUF4773"/>
    <property type="match status" value="1"/>
</dbReference>
<comment type="caution">
    <text evidence="3">The sequence shown here is derived from an EMBL/GenBank/DDBJ whole genome shotgun (WGS) entry which is preliminary data.</text>
</comment>
<dbReference type="PANTHER" id="PTHR36299">
    <property type="entry name" value="AGAP008005-PA"/>
    <property type="match status" value="1"/>
</dbReference>
<name>A0A8X6FMM6_TRICU</name>
<sequence>MRVLGFFAASLLLWTFVYSSGAEIQNNNLESSSYGCVCANFTCGCCAHVEAPRVGLNDTGCVNLTYLPNEYGISFTVTIDNLTIYNETVSARNPPPMCFGAPILKEYADLCIHFYDLAVSKTKMHGCAQLEARLHKVVVGTYKLGCFQIGNLRWKQYHKDLINHMIMRQHIVALD</sequence>
<keyword evidence="4" id="KW-1185">Reference proteome</keyword>
<feature type="signal peptide" evidence="1">
    <location>
        <begin position="1"/>
        <end position="21"/>
    </location>
</feature>